<evidence type="ECO:0000313" key="1">
    <source>
        <dbReference type="EMBL" id="EAR13285.1"/>
    </source>
</evidence>
<sequence length="49" mass="5661">MTGADSKGWYWGDWGTNVDKDLLMIEWYYLALKGYKNTSELKGKQAQVT</sequence>
<dbReference type="HOGENOM" id="CLU_3138984_0_0_10"/>
<gene>
    <name evidence="1" type="ORF">PI23P_02287</name>
</gene>
<keyword evidence="2" id="KW-1185">Reference proteome</keyword>
<accession>A4BWE4</accession>
<reference evidence="1 2" key="1">
    <citation type="submission" date="2006-02" db="EMBL/GenBank/DDBJ databases">
        <authorList>
            <person name="Murray A."/>
            <person name="Staley J."/>
            <person name="Ferriera S."/>
            <person name="Johnson J."/>
            <person name="Kravitz S."/>
            <person name="Halpern A."/>
            <person name="Remington K."/>
            <person name="Beeson K."/>
            <person name="Tran B."/>
            <person name="Rogers Y.-H."/>
            <person name="Friedman R."/>
            <person name="Venter J.C."/>
        </authorList>
    </citation>
    <scope>NUCLEOTIDE SEQUENCE [LARGE SCALE GENOMIC DNA]</scope>
    <source>
        <strain evidence="1 2">23-P</strain>
    </source>
</reference>
<dbReference type="Proteomes" id="UP000003053">
    <property type="component" value="Unassembled WGS sequence"/>
</dbReference>
<evidence type="ECO:0000313" key="2">
    <source>
        <dbReference type="Proteomes" id="UP000003053"/>
    </source>
</evidence>
<protein>
    <submittedName>
        <fullName evidence="1">Uncharacterized protein</fullName>
    </submittedName>
</protein>
<dbReference type="RefSeq" id="WP_004569081.1">
    <property type="nucleotide sequence ID" value="NZ_CH724148.1"/>
</dbReference>
<proteinExistence type="predicted"/>
<comment type="caution">
    <text evidence="1">The sequence shown here is derived from an EMBL/GenBank/DDBJ whole genome shotgun (WGS) entry which is preliminary data.</text>
</comment>
<organism evidence="1 2">
    <name type="scientific">Polaribacter irgensii 23-P</name>
    <dbReference type="NCBI Taxonomy" id="313594"/>
    <lineage>
        <taxon>Bacteria</taxon>
        <taxon>Pseudomonadati</taxon>
        <taxon>Bacteroidota</taxon>
        <taxon>Flavobacteriia</taxon>
        <taxon>Flavobacteriales</taxon>
        <taxon>Flavobacteriaceae</taxon>
    </lineage>
</organism>
<dbReference type="AlphaFoldDB" id="A4BWE4"/>
<dbReference type="STRING" id="313594.PI23P_02287"/>
<dbReference type="EMBL" id="AAOG01000001">
    <property type="protein sequence ID" value="EAR13285.1"/>
    <property type="molecule type" value="Genomic_DNA"/>
</dbReference>
<name>A4BWE4_9FLAO</name>